<evidence type="ECO:0000256" key="1">
    <source>
        <dbReference type="SAM" id="SignalP"/>
    </source>
</evidence>
<name>A0A8D4VRF7_9GAMM</name>
<keyword evidence="1" id="KW-0732">Signal</keyword>
<dbReference type="InterPro" id="IPR019587">
    <property type="entry name" value="Polyketide_cyclase/dehydratase"/>
</dbReference>
<keyword evidence="3" id="KW-1185">Reference proteome</keyword>
<feature type="signal peptide" evidence="1">
    <location>
        <begin position="1"/>
        <end position="34"/>
    </location>
</feature>
<gene>
    <name evidence="2" type="ORF">MoryE10_30770</name>
</gene>
<feature type="chain" id="PRO_5034300747" evidence="1">
    <location>
        <begin position="35"/>
        <end position="191"/>
    </location>
</feature>
<proteinExistence type="predicted"/>
<dbReference type="Pfam" id="PF10604">
    <property type="entry name" value="Polyketide_cyc2"/>
    <property type="match status" value="1"/>
</dbReference>
<evidence type="ECO:0000313" key="2">
    <source>
        <dbReference type="EMBL" id="BBL72471.1"/>
    </source>
</evidence>
<organism evidence="2 3">
    <name type="scientific">Methylogaea oryzae</name>
    <dbReference type="NCBI Taxonomy" id="1295382"/>
    <lineage>
        <taxon>Bacteria</taxon>
        <taxon>Pseudomonadati</taxon>
        <taxon>Pseudomonadota</taxon>
        <taxon>Gammaproteobacteria</taxon>
        <taxon>Methylococcales</taxon>
        <taxon>Methylococcaceae</taxon>
        <taxon>Methylogaea</taxon>
    </lineage>
</organism>
<protein>
    <submittedName>
        <fullName evidence="2">MxaD family protein</fullName>
    </submittedName>
</protein>
<evidence type="ECO:0000313" key="3">
    <source>
        <dbReference type="Proteomes" id="UP000824988"/>
    </source>
</evidence>
<reference evidence="2" key="1">
    <citation type="submission" date="2019-06" db="EMBL/GenBank/DDBJ databases">
        <title>Complete genome sequence of Methylogaea oryzae strain JCM16910.</title>
        <authorList>
            <person name="Asakawa S."/>
        </authorList>
    </citation>
    <scope>NUCLEOTIDE SEQUENCE</scope>
    <source>
        <strain evidence="2">E10</strain>
    </source>
</reference>
<dbReference type="KEGG" id="moz:MoryE10_30770"/>
<dbReference type="PANTHER" id="PTHR39332">
    <property type="entry name" value="BLL4707 PROTEIN"/>
    <property type="match status" value="1"/>
</dbReference>
<dbReference type="AlphaFoldDB" id="A0A8D4VRF7"/>
<accession>A0A8D4VRF7</accession>
<dbReference type="PANTHER" id="PTHR39332:SF7">
    <property type="entry name" value="SRPBCC FAMILY PROTEIN"/>
    <property type="match status" value="1"/>
</dbReference>
<dbReference type="CDD" id="cd07821">
    <property type="entry name" value="PYR_PYL_RCAR_like"/>
    <property type="match status" value="1"/>
</dbReference>
<dbReference type="Proteomes" id="UP000824988">
    <property type="component" value="Chromosome"/>
</dbReference>
<dbReference type="EMBL" id="AP019782">
    <property type="protein sequence ID" value="BBL72471.1"/>
    <property type="molecule type" value="Genomic_DNA"/>
</dbReference>
<sequence length="191" mass="20730">MAFSDQTFGASTMRKTTVLPMLAACLVFAIPADAHGPTPQKVDETVEIAAPPEKVWAVVKDFAGIAQWNPAVSRSTGEGGNSQGAHRTLVFANGEPLAEDLDFYDEAGHEYRYRLRAPNVKALPASSYSATLKLTPVDGKTSVSWKSRLYRGDTGNFPPDELNDEAAVNAMRHLVRTGLDRLKQLLETAGR</sequence>